<dbReference type="Proteomes" id="UP001530377">
    <property type="component" value="Unassembled WGS sequence"/>
</dbReference>
<protein>
    <submittedName>
        <fullName evidence="2">Uncharacterized protein</fullName>
    </submittedName>
</protein>
<feature type="compositionally biased region" description="Low complexity" evidence="1">
    <location>
        <begin position="1"/>
        <end position="10"/>
    </location>
</feature>
<dbReference type="AlphaFoldDB" id="A0ABD3RRX8"/>
<sequence length="31" mass="3263">MIWTSATTTTPLPPSMPTPPPMTTSPPTANH</sequence>
<gene>
    <name evidence="2" type="ORF">ACHAXA_007155</name>
</gene>
<feature type="non-terminal residue" evidence="2">
    <location>
        <position position="31"/>
    </location>
</feature>
<keyword evidence="3" id="KW-1185">Reference proteome</keyword>
<organism evidence="2 3">
    <name type="scientific">Cyclostephanos tholiformis</name>
    <dbReference type="NCBI Taxonomy" id="382380"/>
    <lineage>
        <taxon>Eukaryota</taxon>
        <taxon>Sar</taxon>
        <taxon>Stramenopiles</taxon>
        <taxon>Ochrophyta</taxon>
        <taxon>Bacillariophyta</taxon>
        <taxon>Coscinodiscophyceae</taxon>
        <taxon>Thalassiosirophycidae</taxon>
        <taxon>Stephanodiscales</taxon>
        <taxon>Stephanodiscaceae</taxon>
        <taxon>Cyclostephanos</taxon>
    </lineage>
</organism>
<proteinExistence type="predicted"/>
<evidence type="ECO:0000313" key="3">
    <source>
        <dbReference type="Proteomes" id="UP001530377"/>
    </source>
</evidence>
<evidence type="ECO:0000256" key="1">
    <source>
        <dbReference type="SAM" id="MobiDB-lite"/>
    </source>
</evidence>
<accession>A0ABD3RRX8</accession>
<comment type="caution">
    <text evidence="2">The sequence shown here is derived from an EMBL/GenBank/DDBJ whole genome shotgun (WGS) entry which is preliminary data.</text>
</comment>
<feature type="compositionally biased region" description="Pro residues" evidence="1">
    <location>
        <begin position="11"/>
        <end position="24"/>
    </location>
</feature>
<feature type="region of interest" description="Disordered" evidence="1">
    <location>
        <begin position="1"/>
        <end position="31"/>
    </location>
</feature>
<name>A0ABD3RRX8_9STRA</name>
<reference evidence="2 3" key="1">
    <citation type="submission" date="2024-10" db="EMBL/GenBank/DDBJ databases">
        <title>Updated reference genomes for cyclostephanoid diatoms.</title>
        <authorList>
            <person name="Roberts W.R."/>
            <person name="Alverson A.J."/>
        </authorList>
    </citation>
    <scope>NUCLEOTIDE SEQUENCE [LARGE SCALE GENOMIC DNA]</scope>
    <source>
        <strain evidence="2 3">AJA228-03</strain>
    </source>
</reference>
<dbReference type="EMBL" id="JALLPB020000190">
    <property type="protein sequence ID" value="KAL3815623.1"/>
    <property type="molecule type" value="Genomic_DNA"/>
</dbReference>
<evidence type="ECO:0000313" key="2">
    <source>
        <dbReference type="EMBL" id="KAL3815623.1"/>
    </source>
</evidence>